<keyword evidence="5" id="KW-0479">Metal-binding</keyword>
<dbReference type="GO" id="GO:0008270">
    <property type="term" value="F:zinc ion binding"/>
    <property type="evidence" value="ECO:0007669"/>
    <property type="project" value="UniProtKB-KW"/>
</dbReference>
<evidence type="ECO:0000313" key="13">
    <source>
        <dbReference type="EMBL" id="CAI9969835.1"/>
    </source>
</evidence>
<evidence type="ECO:0000313" key="17">
    <source>
        <dbReference type="EMBL" id="CAL6054909.1"/>
    </source>
</evidence>
<dbReference type="InterPro" id="IPR001841">
    <property type="entry name" value="Znf_RING"/>
</dbReference>
<dbReference type="EMBL" id="CATOUU010000204">
    <property type="protein sequence ID" value="CAI9920817.1"/>
    <property type="molecule type" value="Genomic_DNA"/>
</dbReference>
<comment type="caution">
    <text evidence="14">The sequence shown here is derived from an EMBL/GenBank/DDBJ whole genome shotgun (WGS) entry which is preliminary data.</text>
</comment>
<evidence type="ECO:0000313" key="16">
    <source>
        <dbReference type="EMBL" id="CAL6047465.1"/>
    </source>
</evidence>
<evidence type="ECO:0000313" key="18">
    <source>
        <dbReference type="EMBL" id="CAL6087768.1"/>
    </source>
</evidence>
<keyword evidence="19" id="KW-1185">Reference proteome</keyword>
<evidence type="ECO:0000256" key="10">
    <source>
        <dbReference type="PROSITE-ProRule" id="PRU00175"/>
    </source>
</evidence>
<keyword evidence="8" id="KW-0862">Zinc</keyword>
<comment type="subcellular location">
    <subcellularLocation>
        <location evidence="2">Cytoplasm</location>
    </subcellularLocation>
    <subcellularLocation>
        <location evidence="1">Nucleus</location>
    </subcellularLocation>
</comment>
<dbReference type="AlphaFoldDB" id="A0AA86RGX1"/>
<evidence type="ECO:0000256" key="9">
    <source>
        <dbReference type="ARBA" id="ARBA00023242"/>
    </source>
</evidence>
<evidence type="ECO:0000256" key="2">
    <source>
        <dbReference type="ARBA" id="ARBA00004496"/>
    </source>
</evidence>
<evidence type="ECO:0000256" key="4">
    <source>
        <dbReference type="ARBA" id="ARBA00022490"/>
    </source>
</evidence>
<dbReference type="SMART" id="SM00184">
    <property type="entry name" value="RING"/>
    <property type="match status" value="1"/>
</dbReference>
<evidence type="ECO:0000259" key="11">
    <source>
        <dbReference type="PROSITE" id="PS50089"/>
    </source>
</evidence>
<keyword evidence="7" id="KW-0833">Ubl conjugation pathway</keyword>
<evidence type="ECO:0000256" key="1">
    <source>
        <dbReference type="ARBA" id="ARBA00004123"/>
    </source>
</evidence>
<dbReference type="EMBL" id="CAXDID020000403">
    <property type="protein sequence ID" value="CAL6087768.1"/>
    <property type="molecule type" value="Genomic_DNA"/>
</dbReference>
<organism evidence="14">
    <name type="scientific">Hexamita inflata</name>
    <dbReference type="NCBI Taxonomy" id="28002"/>
    <lineage>
        <taxon>Eukaryota</taxon>
        <taxon>Metamonada</taxon>
        <taxon>Diplomonadida</taxon>
        <taxon>Hexamitidae</taxon>
        <taxon>Hexamitinae</taxon>
        <taxon>Hexamita</taxon>
    </lineage>
</organism>
<evidence type="ECO:0000256" key="3">
    <source>
        <dbReference type="ARBA" id="ARBA00004906"/>
    </source>
</evidence>
<evidence type="ECO:0000313" key="14">
    <source>
        <dbReference type="EMBL" id="CAI9971944.1"/>
    </source>
</evidence>
<keyword evidence="9" id="KW-0539">Nucleus</keyword>
<gene>
    <name evidence="15" type="ORF">HINF_LOCUS16399</name>
    <name evidence="16" type="ORF">HINF_LOCUS42221</name>
    <name evidence="17" type="ORF">HINF_LOCUS46291</name>
    <name evidence="13" type="ORF">HINF_LOCUS57480</name>
    <name evidence="14" type="ORF">HINF_LOCUS59589</name>
    <name evidence="18" type="ORF">HINF_LOCUS63804</name>
    <name evidence="12" type="ORF">HINF_LOCUS8462</name>
</gene>
<evidence type="ECO:0000256" key="8">
    <source>
        <dbReference type="ARBA" id="ARBA00022833"/>
    </source>
</evidence>
<name>A0AA86RGX1_9EUKA</name>
<dbReference type="InterPro" id="IPR051031">
    <property type="entry name" value="RING-box_E3_Ubiquitin_Ligase"/>
</dbReference>
<dbReference type="SUPFAM" id="SSF57850">
    <property type="entry name" value="RING/U-box"/>
    <property type="match status" value="1"/>
</dbReference>
<protein>
    <submittedName>
        <fullName evidence="14">RING-H2 zinc finger domain-containing protein</fullName>
    </submittedName>
    <submittedName>
        <fullName evidence="15">RING-H2_zinc finger domain-containing protein</fullName>
    </submittedName>
</protein>
<feature type="domain" description="RING-type" evidence="11">
    <location>
        <begin position="21"/>
        <end position="73"/>
    </location>
</feature>
<dbReference type="InterPro" id="IPR013083">
    <property type="entry name" value="Znf_RING/FYVE/PHD"/>
</dbReference>
<keyword evidence="6 10" id="KW-0863">Zinc-finger</keyword>
<evidence type="ECO:0000313" key="15">
    <source>
        <dbReference type="EMBL" id="CAL5999818.1"/>
    </source>
</evidence>
<evidence type="ECO:0000313" key="12">
    <source>
        <dbReference type="EMBL" id="CAI9920817.1"/>
    </source>
</evidence>
<reference evidence="15 19" key="2">
    <citation type="submission" date="2024-07" db="EMBL/GenBank/DDBJ databases">
        <authorList>
            <person name="Akdeniz Z."/>
        </authorList>
    </citation>
    <scope>NUCLEOTIDE SEQUENCE [LARGE SCALE GENOMIC DNA]</scope>
</reference>
<dbReference type="Gene3D" id="3.30.40.10">
    <property type="entry name" value="Zinc/RING finger domain, C3HC4 (zinc finger)"/>
    <property type="match status" value="1"/>
</dbReference>
<dbReference type="EMBL" id="CAXDID020000171">
    <property type="protein sequence ID" value="CAL6047465.1"/>
    <property type="molecule type" value="Genomic_DNA"/>
</dbReference>
<keyword evidence="4" id="KW-0963">Cytoplasm</keyword>
<dbReference type="PROSITE" id="PS50089">
    <property type="entry name" value="ZF_RING_2"/>
    <property type="match status" value="1"/>
</dbReference>
<comment type="pathway">
    <text evidence="3">Protein modification; protein ubiquitination.</text>
</comment>
<dbReference type="EMBL" id="CATOUU010001099">
    <property type="protein sequence ID" value="CAI9971944.1"/>
    <property type="molecule type" value="Genomic_DNA"/>
</dbReference>
<evidence type="ECO:0000313" key="19">
    <source>
        <dbReference type="Proteomes" id="UP001642409"/>
    </source>
</evidence>
<dbReference type="PANTHER" id="PTHR11210">
    <property type="entry name" value="RING BOX"/>
    <property type="match status" value="1"/>
</dbReference>
<sequence length="79" mass="9178">MQITKTQKIFGLKYNENFGDCTICKEKLIDPCMECKNFQYSNCQIGTGQCGHTFHLHCLNSWLENNGSCPMCTIDWKYQ</sequence>
<reference evidence="14" key="1">
    <citation type="submission" date="2023-06" db="EMBL/GenBank/DDBJ databases">
        <authorList>
            <person name="Kurt Z."/>
        </authorList>
    </citation>
    <scope>NUCLEOTIDE SEQUENCE</scope>
</reference>
<dbReference type="EMBL" id="CAXDID020000040">
    <property type="protein sequence ID" value="CAL5999818.1"/>
    <property type="molecule type" value="Genomic_DNA"/>
</dbReference>
<dbReference type="InterPro" id="IPR024766">
    <property type="entry name" value="Znf_RING_H2"/>
</dbReference>
<dbReference type="EMBL" id="CAXDID020000204">
    <property type="protein sequence ID" value="CAL6054909.1"/>
    <property type="molecule type" value="Genomic_DNA"/>
</dbReference>
<dbReference type="EMBL" id="CATOUU010001064">
    <property type="protein sequence ID" value="CAI9969835.1"/>
    <property type="molecule type" value="Genomic_DNA"/>
</dbReference>
<evidence type="ECO:0000256" key="7">
    <source>
        <dbReference type="ARBA" id="ARBA00022786"/>
    </source>
</evidence>
<accession>A0AA86RGX1</accession>
<evidence type="ECO:0000256" key="5">
    <source>
        <dbReference type="ARBA" id="ARBA00022723"/>
    </source>
</evidence>
<dbReference type="Proteomes" id="UP001642409">
    <property type="component" value="Unassembled WGS sequence"/>
</dbReference>
<dbReference type="GO" id="GO:0005737">
    <property type="term" value="C:cytoplasm"/>
    <property type="evidence" value="ECO:0007669"/>
    <property type="project" value="UniProtKB-SubCell"/>
</dbReference>
<evidence type="ECO:0000256" key="6">
    <source>
        <dbReference type="ARBA" id="ARBA00022771"/>
    </source>
</evidence>
<dbReference type="Pfam" id="PF12678">
    <property type="entry name" value="zf-rbx1"/>
    <property type="match status" value="1"/>
</dbReference>
<dbReference type="GO" id="GO:0005634">
    <property type="term" value="C:nucleus"/>
    <property type="evidence" value="ECO:0007669"/>
    <property type="project" value="UniProtKB-SubCell"/>
</dbReference>
<proteinExistence type="predicted"/>